<dbReference type="Proteomes" id="UP000053144">
    <property type="component" value="Chromosome 3"/>
</dbReference>
<evidence type="ECO:0000313" key="2">
    <source>
        <dbReference type="EMBL" id="KOM38514.1"/>
    </source>
</evidence>
<evidence type="ECO:0000256" key="1">
    <source>
        <dbReference type="SAM" id="MobiDB-lite"/>
    </source>
</evidence>
<dbReference type="EMBL" id="CM003373">
    <property type="protein sequence ID" value="KOM38514.1"/>
    <property type="molecule type" value="Genomic_DNA"/>
</dbReference>
<dbReference type="AlphaFoldDB" id="A0A0L9U7U8"/>
<name>A0A0L9U7U8_PHAAN</name>
<organism evidence="2 3">
    <name type="scientific">Phaseolus angularis</name>
    <name type="common">Azuki bean</name>
    <name type="synonym">Vigna angularis</name>
    <dbReference type="NCBI Taxonomy" id="3914"/>
    <lineage>
        <taxon>Eukaryota</taxon>
        <taxon>Viridiplantae</taxon>
        <taxon>Streptophyta</taxon>
        <taxon>Embryophyta</taxon>
        <taxon>Tracheophyta</taxon>
        <taxon>Spermatophyta</taxon>
        <taxon>Magnoliopsida</taxon>
        <taxon>eudicotyledons</taxon>
        <taxon>Gunneridae</taxon>
        <taxon>Pentapetalae</taxon>
        <taxon>rosids</taxon>
        <taxon>fabids</taxon>
        <taxon>Fabales</taxon>
        <taxon>Fabaceae</taxon>
        <taxon>Papilionoideae</taxon>
        <taxon>50 kb inversion clade</taxon>
        <taxon>NPAAA clade</taxon>
        <taxon>indigoferoid/millettioid clade</taxon>
        <taxon>Phaseoleae</taxon>
        <taxon>Vigna</taxon>
    </lineage>
</organism>
<gene>
    <name evidence="2" type="ORF">LR48_Vigan03g189600</name>
</gene>
<feature type="region of interest" description="Disordered" evidence="1">
    <location>
        <begin position="189"/>
        <end position="211"/>
    </location>
</feature>
<dbReference type="Gramene" id="KOM38514">
    <property type="protein sequence ID" value="KOM38514"/>
    <property type="gene ID" value="LR48_Vigan03g189600"/>
</dbReference>
<sequence length="244" mass="28409">MYGVVAALSSPKPDSTIPSNSKLVEEWTYANKVCRHTLLSALSNDLFDVYCSYKEAKDIWDSLILKYTTEDVVRQRFVIGNYYRWEMIEDKDIKTQINEYHKLLEDIKAENILLPDEFVSELLIEKLPPSWTDYKQQLKHRHKQMSLPELITHIIIEDTNRKESATTRAKALSAKTNMVEVKPAPKRYEYKPDHKKKNNFLKSRPHESKPTFKRKEIASYVGSQTIMHHSAGVERETTILLGPI</sequence>
<dbReference type="OMA" id="HEIQHIV"/>
<dbReference type="Pfam" id="PF14223">
    <property type="entry name" value="Retrotran_gag_2"/>
    <property type="match status" value="1"/>
</dbReference>
<reference evidence="3" key="1">
    <citation type="journal article" date="2015" name="Proc. Natl. Acad. Sci. U.S.A.">
        <title>Genome sequencing of adzuki bean (Vigna angularis) provides insight into high starch and low fat accumulation and domestication.</title>
        <authorList>
            <person name="Yang K."/>
            <person name="Tian Z."/>
            <person name="Chen C."/>
            <person name="Luo L."/>
            <person name="Zhao B."/>
            <person name="Wang Z."/>
            <person name="Yu L."/>
            <person name="Li Y."/>
            <person name="Sun Y."/>
            <person name="Li W."/>
            <person name="Chen Y."/>
            <person name="Li Y."/>
            <person name="Zhang Y."/>
            <person name="Ai D."/>
            <person name="Zhao J."/>
            <person name="Shang C."/>
            <person name="Ma Y."/>
            <person name="Wu B."/>
            <person name="Wang M."/>
            <person name="Gao L."/>
            <person name="Sun D."/>
            <person name="Zhang P."/>
            <person name="Guo F."/>
            <person name="Wang W."/>
            <person name="Li Y."/>
            <person name="Wang J."/>
            <person name="Varshney R.K."/>
            <person name="Wang J."/>
            <person name="Ling H.Q."/>
            <person name="Wan P."/>
        </authorList>
    </citation>
    <scope>NUCLEOTIDE SEQUENCE</scope>
    <source>
        <strain evidence="3">cv. Jingnong 6</strain>
    </source>
</reference>
<evidence type="ECO:0000313" key="3">
    <source>
        <dbReference type="Proteomes" id="UP000053144"/>
    </source>
</evidence>
<dbReference type="PANTHER" id="PTHR47592:SF27">
    <property type="entry name" value="OS08G0421700 PROTEIN"/>
    <property type="match status" value="1"/>
</dbReference>
<protein>
    <submittedName>
        <fullName evidence="2">Uncharacterized protein</fullName>
    </submittedName>
</protein>
<dbReference type="PANTHER" id="PTHR47592">
    <property type="entry name" value="PBF68 PROTEIN"/>
    <property type="match status" value="1"/>
</dbReference>
<accession>A0A0L9U7U8</accession>
<proteinExistence type="predicted"/>